<dbReference type="InterPro" id="IPR011701">
    <property type="entry name" value="MFS"/>
</dbReference>
<keyword evidence="3" id="KW-1003">Cell membrane</keyword>
<gene>
    <name evidence="9" type="ORF">HA039_05880</name>
</gene>
<dbReference type="InterPro" id="IPR036259">
    <property type="entry name" value="MFS_trans_sf"/>
</dbReference>
<keyword evidence="5 7" id="KW-1133">Transmembrane helix</keyword>
<dbReference type="Proteomes" id="UP000501179">
    <property type="component" value="Chromosome"/>
</dbReference>
<feature type="transmembrane region" description="Helical" evidence="7">
    <location>
        <begin position="55"/>
        <end position="73"/>
    </location>
</feature>
<dbReference type="PANTHER" id="PTHR23517">
    <property type="entry name" value="RESISTANCE PROTEIN MDTM, PUTATIVE-RELATED-RELATED"/>
    <property type="match status" value="1"/>
</dbReference>
<name>A0A6G9GV51_9ACTN</name>
<evidence type="ECO:0000256" key="3">
    <source>
        <dbReference type="ARBA" id="ARBA00022475"/>
    </source>
</evidence>
<dbReference type="InterPro" id="IPR020846">
    <property type="entry name" value="MFS_dom"/>
</dbReference>
<accession>A0A6G9GV51</accession>
<organism evidence="9 10">
    <name type="scientific">Streptomyces liangshanensis</name>
    <dbReference type="NCBI Taxonomy" id="2717324"/>
    <lineage>
        <taxon>Bacteria</taxon>
        <taxon>Bacillati</taxon>
        <taxon>Actinomycetota</taxon>
        <taxon>Actinomycetes</taxon>
        <taxon>Kitasatosporales</taxon>
        <taxon>Streptomycetaceae</taxon>
        <taxon>Streptomyces</taxon>
    </lineage>
</organism>
<feature type="transmembrane region" description="Helical" evidence="7">
    <location>
        <begin position="351"/>
        <end position="371"/>
    </location>
</feature>
<dbReference type="KEGG" id="slia:HA039_05880"/>
<dbReference type="RefSeq" id="WP_167024776.1">
    <property type="nucleotide sequence ID" value="NZ_CP050177.1"/>
</dbReference>
<feature type="transmembrane region" description="Helical" evidence="7">
    <location>
        <begin position="224"/>
        <end position="242"/>
    </location>
</feature>
<dbReference type="Gene3D" id="1.20.1720.10">
    <property type="entry name" value="Multidrug resistance protein D"/>
    <property type="match status" value="1"/>
</dbReference>
<feature type="transmembrane region" description="Helical" evidence="7">
    <location>
        <begin position="318"/>
        <end position="339"/>
    </location>
</feature>
<dbReference type="GO" id="GO:0005886">
    <property type="term" value="C:plasma membrane"/>
    <property type="evidence" value="ECO:0007669"/>
    <property type="project" value="UniProtKB-SubCell"/>
</dbReference>
<evidence type="ECO:0000256" key="1">
    <source>
        <dbReference type="ARBA" id="ARBA00004651"/>
    </source>
</evidence>
<dbReference type="PANTHER" id="PTHR23517:SF2">
    <property type="entry name" value="MULTIDRUG RESISTANCE PROTEIN MDTH"/>
    <property type="match status" value="1"/>
</dbReference>
<feature type="transmembrane region" description="Helical" evidence="7">
    <location>
        <begin position="142"/>
        <end position="164"/>
    </location>
</feature>
<dbReference type="InterPro" id="IPR050171">
    <property type="entry name" value="MFS_Transporters"/>
</dbReference>
<dbReference type="CDD" id="cd17329">
    <property type="entry name" value="MFS_MdtH_MDR_like"/>
    <property type="match status" value="1"/>
</dbReference>
<dbReference type="AlphaFoldDB" id="A0A6G9GV51"/>
<feature type="transmembrane region" description="Helical" evidence="7">
    <location>
        <begin position="289"/>
        <end position="312"/>
    </location>
</feature>
<dbReference type="PROSITE" id="PS50850">
    <property type="entry name" value="MFS"/>
    <property type="match status" value="1"/>
</dbReference>
<dbReference type="Pfam" id="PF07690">
    <property type="entry name" value="MFS_1"/>
    <property type="match status" value="1"/>
</dbReference>
<evidence type="ECO:0000313" key="10">
    <source>
        <dbReference type="Proteomes" id="UP000501179"/>
    </source>
</evidence>
<keyword evidence="10" id="KW-1185">Reference proteome</keyword>
<evidence type="ECO:0000259" key="8">
    <source>
        <dbReference type="PROSITE" id="PS50850"/>
    </source>
</evidence>
<comment type="subcellular location">
    <subcellularLocation>
        <location evidence="1">Cell membrane</location>
        <topology evidence="1">Multi-pass membrane protein</topology>
    </subcellularLocation>
</comment>
<proteinExistence type="predicted"/>
<evidence type="ECO:0000256" key="5">
    <source>
        <dbReference type="ARBA" id="ARBA00022989"/>
    </source>
</evidence>
<keyword evidence="4 7" id="KW-0812">Transmembrane</keyword>
<dbReference type="GO" id="GO:0022857">
    <property type="term" value="F:transmembrane transporter activity"/>
    <property type="evidence" value="ECO:0007669"/>
    <property type="project" value="InterPro"/>
</dbReference>
<evidence type="ECO:0000256" key="4">
    <source>
        <dbReference type="ARBA" id="ARBA00022692"/>
    </source>
</evidence>
<keyword evidence="6 7" id="KW-0472">Membrane</keyword>
<dbReference type="EMBL" id="CP050177">
    <property type="protein sequence ID" value="QIQ01881.1"/>
    <property type="molecule type" value="Genomic_DNA"/>
</dbReference>
<evidence type="ECO:0000256" key="6">
    <source>
        <dbReference type="ARBA" id="ARBA00023136"/>
    </source>
</evidence>
<protein>
    <submittedName>
        <fullName evidence="9">MFS transporter</fullName>
    </submittedName>
</protein>
<evidence type="ECO:0000256" key="7">
    <source>
        <dbReference type="SAM" id="Phobius"/>
    </source>
</evidence>
<sequence>MSRVRHVMASGVRGFPPGFWWLWSSTLVNRLGTFVFPFLTLYLTVERGYSAGGAGLVLSVYGIGATAGALLGGELTDRVGRRTTMAGAQLATAAATAALGLVTQVAAITVLAFAVGAAASVSRPAVSAMITDLVGPADRLRAFSVNYWAINLGFGLSAVAAGFIAQGGYVWLFVGDAVTTLACAIIMWIKLPETRPAAPEPSPTVNRAAKPAAPFAEVLRDARFMGITVLAFVLWIILYQASTSLPVSMADKGLGAHTYGLVIGVNGLLIVLLQMPLTRLVKGHSRRRSLALSAALIGGGFGLTGLAGSAALLYAATVAVWTLGEMIYTPASSAVVADLAPEHSRGRYQGVFGFGSSAATCVAPLVGGLILDHGGSSFLWSACAVLGAAVALAFLLLLPRQRLTDADGAVRETVRKAKAADRGSADKEKTPLA</sequence>
<feature type="transmembrane region" description="Helical" evidence="7">
    <location>
        <begin position="377"/>
        <end position="398"/>
    </location>
</feature>
<keyword evidence="2" id="KW-0813">Transport</keyword>
<evidence type="ECO:0000256" key="2">
    <source>
        <dbReference type="ARBA" id="ARBA00022448"/>
    </source>
</evidence>
<evidence type="ECO:0000313" key="9">
    <source>
        <dbReference type="EMBL" id="QIQ01881.1"/>
    </source>
</evidence>
<feature type="domain" description="Major facilitator superfamily (MFS) profile" evidence="8">
    <location>
        <begin position="18"/>
        <end position="402"/>
    </location>
</feature>
<feature type="transmembrane region" description="Helical" evidence="7">
    <location>
        <begin position="93"/>
        <end position="121"/>
    </location>
</feature>
<dbReference type="SUPFAM" id="SSF103473">
    <property type="entry name" value="MFS general substrate transporter"/>
    <property type="match status" value="1"/>
</dbReference>
<feature type="transmembrane region" description="Helical" evidence="7">
    <location>
        <begin position="254"/>
        <end position="277"/>
    </location>
</feature>
<feature type="transmembrane region" description="Helical" evidence="7">
    <location>
        <begin position="170"/>
        <end position="189"/>
    </location>
</feature>
<feature type="transmembrane region" description="Helical" evidence="7">
    <location>
        <begin position="20"/>
        <end position="43"/>
    </location>
</feature>
<reference evidence="9 10" key="1">
    <citation type="submission" date="2020-03" db="EMBL/GenBank/DDBJ databases">
        <title>A novel species.</title>
        <authorList>
            <person name="Gao J."/>
        </authorList>
    </citation>
    <scope>NUCLEOTIDE SEQUENCE [LARGE SCALE GENOMIC DNA]</scope>
    <source>
        <strain evidence="9 10">QMT-12</strain>
    </source>
</reference>
<dbReference type="Gene3D" id="1.20.1250.20">
    <property type="entry name" value="MFS general substrate transporter like domains"/>
    <property type="match status" value="1"/>
</dbReference>